<comment type="similarity">
    <text evidence="2">Belongs to the major facilitator superfamily. EmrB family.</text>
</comment>
<keyword evidence="5 9" id="KW-0812">Transmembrane</keyword>
<protein>
    <submittedName>
        <fullName evidence="11">MFS transporter</fullName>
    </submittedName>
</protein>
<feature type="transmembrane region" description="Helical" evidence="9">
    <location>
        <begin position="41"/>
        <end position="60"/>
    </location>
</feature>
<dbReference type="AlphaFoldDB" id="A0A2T2X4K6"/>
<dbReference type="GO" id="GO:0005886">
    <property type="term" value="C:plasma membrane"/>
    <property type="evidence" value="ECO:0007669"/>
    <property type="project" value="UniProtKB-SubCell"/>
</dbReference>
<feature type="transmembrane region" description="Helical" evidence="9">
    <location>
        <begin position="320"/>
        <end position="340"/>
    </location>
</feature>
<comment type="subcellular location">
    <subcellularLocation>
        <location evidence="1">Cell membrane</location>
        <topology evidence="1">Multi-pass membrane protein</topology>
    </subcellularLocation>
</comment>
<keyword evidence="7 9" id="KW-0472">Membrane</keyword>
<dbReference type="PANTHER" id="PTHR42718:SF9">
    <property type="entry name" value="MAJOR FACILITATOR SUPERFAMILY MULTIDRUG TRANSPORTER MFSC"/>
    <property type="match status" value="1"/>
</dbReference>
<keyword evidence="6 9" id="KW-1133">Transmembrane helix</keyword>
<comment type="caution">
    <text evidence="11">The sequence shown here is derived from an EMBL/GenBank/DDBJ whole genome shotgun (WGS) entry which is preliminary data.</text>
</comment>
<feature type="transmembrane region" description="Helical" evidence="9">
    <location>
        <begin position="131"/>
        <end position="153"/>
    </location>
</feature>
<keyword evidence="3" id="KW-0813">Transport</keyword>
<dbReference type="PANTHER" id="PTHR42718">
    <property type="entry name" value="MAJOR FACILITATOR SUPERFAMILY MULTIDRUG TRANSPORTER MFSC"/>
    <property type="match status" value="1"/>
</dbReference>
<evidence type="ECO:0000313" key="11">
    <source>
        <dbReference type="EMBL" id="PSR29419.1"/>
    </source>
</evidence>
<feature type="transmembrane region" description="Helical" evidence="9">
    <location>
        <begin position="160"/>
        <end position="181"/>
    </location>
</feature>
<dbReference type="Gene3D" id="1.20.1250.20">
    <property type="entry name" value="MFS general substrate transporter like domains"/>
    <property type="match status" value="1"/>
</dbReference>
<evidence type="ECO:0000256" key="6">
    <source>
        <dbReference type="ARBA" id="ARBA00022989"/>
    </source>
</evidence>
<feature type="transmembrane region" description="Helical" evidence="9">
    <location>
        <begin position="193"/>
        <end position="210"/>
    </location>
</feature>
<evidence type="ECO:0000256" key="7">
    <source>
        <dbReference type="ARBA" id="ARBA00023136"/>
    </source>
</evidence>
<name>A0A2T2X4K6_9FIRM</name>
<dbReference type="Pfam" id="PF07690">
    <property type="entry name" value="MFS_1"/>
    <property type="match status" value="1"/>
</dbReference>
<feature type="compositionally biased region" description="Basic and acidic residues" evidence="8">
    <location>
        <begin position="519"/>
        <end position="529"/>
    </location>
</feature>
<feature type="region of interest" description="Disordered" evidence="8">
    <location>
        <begin position="503"/>
        <end position="537"/>
    </location>
</feature>
<keyword evidence="4" id="KW-1003">Cell membrane</keyword>
<feature type="transmembrane region" description="Helical" evidence="9">
    <location>
        <begin position="72"/>
        <end position="91"/>
    </location>
</feature>
<dbReference type="SUPFAM" id="SSF103473">
    <property type="entry name" value="MFS general substrate transporter"/>
    <property type="match status" value="2"/>
</dbReference>
<dbReference type="NCBIfam" id="TIGR00711">
    <property type="entry name" value="efflux_EmrB"/>
    <property type="match status" value="1"/>
</dbReference>
<feature type="transmembrane region" description="Helical" evidence="9">
    <location>
        <begin position="260"/>
        <end position="284"/>
    </location>
</feature>
<feature type="transmembrane region" description="Helical" evidence="9">
    <location>
        <begin position="476"/>
        <end position="497"/>
    </location>
</feature>
<accession>A0A2T2X4K6</accession>
<evidence type="ECO:0000256" key="4">
    <source>
        <dbReference type="ARBA" id="ARBA00022475"/>
    </source>
</evidence>
<dbReference type="PROSITE" id="PS50850">
    <property type="entry name" value="MFS"/>
    <property type="match status" value="1"/>
</dbReference>
<gene>
    <name evidence="11" type="ORF">C7B43_08630</name>
</gene>
<dbReference type="CDD" id="cd17503">
    <property type="entry name" value="MFS_LmrB_MDR_like"/>
    <property type="match status" value="1"/>
</dbReference>
<sequence>MHWGSALFVLIIGGFMAILDTSIVNIAIPKLESVFSVSTQEVQWVVTIYLLTLGAVVPLAGWLGERFGYRQVYMASLAVFTIGSALSGLSWSLGTLMLFRVLQAVGGGLIMPVTMAMLYRMVPRNQIGTAMGIWGVTAIVAPAIGPALGGYLVQYVDWRLIFYINVPIGILGFFLSLALVPPFAPTERLPLDSVGFGLSAAGLFGLLLGLSQGERWGWTSEPIVLIVAASVLLLVLFVLWELTVPHPLLDLRVFGHGSFAVANLITVVVTIGMFAGVFYVPLFLQTVAGYGALKTGLMLMPSALATALTMGLSGRLYDKIGAKPLVIPGLVILAYATYLLHNLSINTPVADVVFWLSVRGLGIGLTMMPAIAAGMSRVPPDLVATGSAINNIVQRIAGSFGLAALTAALVRQEAVHAVYLSSAYTPVSGVAQKLLQTLSRQLGLAGMLPPAATTVSLTLIHDQILETAFVMALDDVFVLAMAVTLSGIVFALFLRSFHTAPVAASSRGPSTRPQTGGVDPRETGDDRGTKSGSRSAS</sequence>
<dbReference type="InterPro" id="IPR004638">
    <property type="entry name" value="EmrB-like"/>
</dbReference>
<feature type="domain" description="Major facilitator superfamily (MFS) profile" evidence="10">
    <location>
        <begin position="6"/>
        <end position="499"/>
    </location>
</feature>
<dbReference type="InterPro" id="IPR036259">
    <property type="entry name" value="MFS_trans_sf"/>
</dbReference>
<feature type="transmembrane region" description="Helical" evidence="9">
    <location>
        <begin position="222"/>
        <end position="240"/>
    </location>
</feature>
<evidence type="ECO:0000313" key="12">
    <source>
        <dbReference type="Proteomes" id="UP000242699"/>
    </source>
</evidence>
<reference evidence="11 12" key="1">
    <citation type="journal article" date="2014" name="BMC Genomics">
        <title>Comparison of environmental and isolate Sulfobacillus genomes reveals diverse carbon, sulfur, nitrogen, and hydrogen metabolisms.</title>
        <authorList>
            <person name="Justice N.B."/>
            <person name="Norman A."/>
            <person name="Brown C.T."/>
            <person name="Singh A."/>
            <person name="Thomas B.C."/>
            <person name="Banfield J.F."/>
        </authorList>
    </citation>
    <scope>NUCLEOTIDE SEQUENCE [LARGE SCALE GENOMIC DNA]</scope>
    <source>
        <strain evidence="11">AMDSBA1</strain>
    </source>
</reference>
<evidence type="ECO:0000256" key="5">
    <source>
        <dbReference type="ARBA" id="ARBA00022692"/>
    </source>
</evidence>
<evidence type="ECO:0000256" key="8">
    <source>
        <dbReference type="SAM" id="MobiDB-lite"/>
    </source>
</evidence>
<feature type="transmembrane region" description="Helical" evidence="9">
    <location>
        <begin position="352"/>
        <end position="372"/>
    </location>
</feature>
<dbReference type="InterPro" id="IPR020846">
    <property type="entry name" value="MFS_dom"/>
</dbReference>
<dbReference type="Gene3D" id="1.20.1720.10">
    <property type="entry name" value="Multidrug resistance protein D"/>
    <property type="match status" value="1"/>
</dbReference>
<dbReference type="EMBL" id="PXYT01000016">
    <property type="protein sequence ID" value="PSR29419.1"/>
    <property type="molecule type" value="Genomic_DNA"/>
</dbReference>
<dbReference type="InterPro" id="IPR011701">
    <property type="entry name" value="MFS"/>
</dbReference>
<dbReference type="Proteomes" id="UP000242699">
    <property type="component" value="Unassembled WGS sequence"/>
</dbReference>
<evidence type="ECO:0000259" key="10">
    <source>
        <dbReference type="PROSITE" id="PS50850"/>
    </source>
</evidence>
<feature type="transmembrane region" description="Helical" evidence="9">
    <location>
        <begin position="296"/>
        <end position="314"/>
    </location>
</feature>
<evidence type="ECO:0000256" key="3">
    <source>
        <dbReference type="ARBA" id="ARBA00022448"/>
    </source>
</evidence>
<dbReference type="GO" id="GO:0022857">
    <property type="term" value="F:transmembrane transporter activity"/>
    <property type="evidence" value="ECO:0007669"/>
    <property type="project" value="InterPro"/>
</dbReference>
<proteinExistence type="inferred from homology"/>
<evidence type="ECO:0000256" key="9">
    <source>
        <dbReference type="SAM" id="Phobius"/>
    </source>
</evidence>
<evidence type="ECO:0000256" key="2">
    <source>
        <dbReference type="ARBA" id="ARBA00008537"/>
    </source>
</evidence>
<organism evidence="11 12">
    <name type="scientific">Sulfobacillus benefaciens</name>
    <dbReference type="NCBI Taxonomy" id="453960"/>
    <lineage>
        <taxon>Bacteria</taxon>
        <taxon>Bacillati</taxon>
        <taxon>Bacillota</taxon>
        <taxon>Clostridia</taxon>
        <taxon>Eubacteriales</taxon>
        <taxon>Clostridiales Family XVII. Incertae Sedis</taxon>
        <taxon>Sulfobacillus</taxon>
    </lineage>
</organism>
<dbReference type="PRINTS" id="PR01036">
    <property type="entry name" value="TCRTETB"/>
</dbReference>
<feature type="transmembrane region" description="Helical" evidence="9">
    <location>
        <begin position="6"/>
        <end position="29"/>
    </location>
</feature>
<evidence type="ECO:0000256" key="1">
    <source>
        <dbReference type="ARBA" id="ARBA00004651"/>
    </source>
</evidence>